<organism evidence="1 2">
    <name type="scientific">Venturia nashicola</name>
    <dbReference type="NCBI Taxonomy" id="86259"/>
    <lineage>
        <taxon>Eukaryota</taxon>
        <taxon>Fungi</taxon>
        <taxon>Dikarya</taxon>
        <taxon>Ascomycota</taxon>
        <taxon>Pezizomycotina</taxon>
        <taxon>Dothideomycetes</taxon>
        <taxon>Pleosporomycetidae</taxon>
        <taxon>Venturiales</taxon>
        <taxon>Venturiaceae</taxon>
        <taxon>Venturia</taxon>
    </lineage>
</organism>
<evidence type="ECO:0000313" key="2">
    <source>
        <dbReference type="Proteomes" id="UP000298493"/>
    </source>
</evidence>
<sequence>MQHGEDGSGAEIKESRDDLLTVGTPTSYVVEVTHTTTRCRIEVAVPFCCVALKRLCASQAAPIEMSHKQHLDTAKIWSNQEDCNAVDDLVQIRTSPMMDAIMLYIKDVHGPNPDACYQSLRPAGRYSLTNFEPTIWTTTHHKSLISIRPLLW</sequence>
<proteinExistence type="predicted"/>
<dbReference type="Proteomes" id="UP000298493">
    <property type="component" value="Unassembled WGS sequence"/>
</dbReference>
<protein>
    <submittedName>
        <fullName evidence="1">Uncharacterized protein</fullName>
    </submittedName>
</protein>
<accession>A0A4Z1P448</accession>
<name>A0A4Z1P448_9PEZI</name>
<evidence type="ECO:0000313" key="1">
    <source>
        <dbReference type="EMBL" id="TID15490.1"/>
    </source>
</evidence>
<dbReference type="AlphaFoldDB" id="A0A4Z1P448"/>
<gene>
    <name evidence="1" type="ORF">E6O75_ATG07818</name>
</gene>
<comment type="caution">
    <text evidence="1">The sequence shown here is derived from an EMBL/GenBank/DDBJ whole genome shotgun (WGS) entry which is preliminary data.</text>
</comment>
<keyword evidence="2" id="KW-1185">Reference proteome</keyword>
<reference evidence="1 2" key="1">
    <citation type="submission" date="2019-04" db="EMBL/GenBank/DDBJ databases">
        <title>High contiguity whole genome sequence and gene annotation resource for two Venturia nashicola isolates.</title>
        <authorList>
            <person name="Prokchorchik M."/>
            <person name="Won K."/>
            <person name="Lee Y."/>
            <person name="Choi E.D."/>
            <person name="Segonzac C."/>
            <person name="Sohn K.H."/>
        </authorList>
    </citation>
    <scope>NUCLEOTIDE SEQUENCE [LARGE SCALE GENOMIC DNA]</scope>
    <source>
        <strain evidence="1 2">PRI2</strain>
    </source>
</reference>
<dbReference type="EMBL" id="SNSC02000020">
    <property type="protein sequence ID" value="TID15490.1"/>
    <property type="molecule type" value="Genomic_DNA"/>
</dbReference>